<dbReference type="RefSeq" id="WP_233677270.1">
    <property type="nucleotide sequence ID" value="NZ_JAJUOS010000009.1"/>
</dbReference>
<dbReference type="Pfam" id="PF17763">
    <property type="entry name" value="Asparaginase_C"/>
    <property type="match status" value="1"/>
</dbReference>
<accession>A0ABS8YXV2</accession>
<protein>
    <submittedName>
        <fullName evidence="3">Asparaginase domain-containing protein</fullName>
        <ecNumber evidence="3">3.5.1.1</ecNumber>
    </submittedName>
</protein>
<dbReference type="SMART" id="SM00870">
    <property type="entry name" value="Asparaginase"/>
    <property type="match status" value="1"/>
</dbReference>
<feature type="domain" description="L-asparaginase N-terminal" evidence="1">
    <location>
        <begin position="2"/>
        <end position="170"/>
    </location>
</feature>
<dbReference type="PANTHER" id="PTHR11707:SF28">
    <property type="entry name" value="60 KDA LYSOPHOSPHOLIPASE"/>
    <property type="match status" value="1"/>
</dbReference>
<dbReference type="PANTHER" id="PTHR11707">
    <property type="entry name" value="L-ASPARAGINASE"/>
    <property type="match status" value="1"/>
</dbReference>
<dbReference type="PRINTS" id="PR00139">
    <property type="entry name" value="ASNGLNASE"/>
</dbReference>
<dbReference type="InterPro" id="IPR037152">
    <property type="entry name" value="L-asparaginase_N_sf"/>
</dbReference>
<dbReference type="Proteomes" id="UP001521181">
    <property type="component" value="Unassembled WGS sequence"/>
</dbReference>
<dbReference type="SUPFAM" id="SSF53774">
    <property type="entry name" value="Glutaminase/Asparaginase"/>
    <property type="match status" value="1"/>
</dbReference>
<comment type="caution">
    <text evidence="3">The sequence shown here is derived from an EMBL/GenBank/DDBJ whole genome shotgun (WGS) entry which is preliminary data.</text>
</comment>
<keyword evidence="4" id="KW-1185">Reference proteome</keyword>
<organism evidence="3 4">
    <name type="scientific">Rhodobacter flavimaris</name>
    <dbReference type="NCBI Taxonomy" id="2907145"/>
    <lineage>
        <taxon>Bacteria</taxon>
        <taxon>Pseudomonadati</taxon>
        <taxon>Pseudomonadota</taxon>
        <taxon>Alphaproteobacteria</taxon>
        <taxon>Rhodobacterales</taxon>
        <taxon>Rhodobacter group</taxon>
        <taxon>Rhodobacter</taxon>
    </lineage>
</organism>
<feature type="domain" description="Asparaginase/glutaminase C-terminal" evidence="2">
    <location>
        <begin position="182"/>
        <end position="279"/>
    </location>
</feature>
<dbReference type="InterPro" id="IPR027473">
    <property type="entry name" value="L-asparaginase_C"/>
</dbReference>
<dbReference type="PROSITE" id="PS51732">
    <property type="entry name" value="ASN_GLN_ASE_3"/>
    <property type="match status" value="1"/>
</dbReference>
<evidence type="ECO:0000313" key="3">
    <source>
        <dbReference type="EMBL" id="MCE5974303.1"/>
    </source>
</evidence>
<dbReference type="GO" id="GO:0004067">
    <property type="term" value="F:asparaginase activity"/>
    <property type="evidence" value="ECO:0007669"/>
    <property type="project" value="UniProtKB-EC"/>
</dbReference>
<gene>
    <name evidence="3" type="ORF">LZA78_12480</name>
</gene>
<dbReference type="InterPro" id="IPR040919">
    <property type="entry name" value="Asparaginase_C"/>
</dbReference>
<dbReference type="InterPro" id="IPR036152">
    <property type="entry name" value="Asp/glu_Ase-like_sf"/>
</dbReference>
<dbReference type="EC" id="3.5.1.1" evidence="3"/>
<evidence type="ECO:0000259" key="1">
    <source>
        <dbReference type="Pfam" id="PF00710"/>
    </source>
</evidence>
<sequence>MKLLLIHTGGTIGMVPGAQGLTPQSGLVEAAIAARLSEDVHLTSHVFAPLLDSANVGPADWNRMLDQIDAHPEMPVIVTHGTDTMSFTGAALSRALAGSGRRVVLCGSMVPLAQGGDAEGNLDLALRSVLLPGEGVHLAFSGRVLSAAGLIKHDSHASDSFRSQPQAPLHLPARRRFGAERLAILSLSPGLPVEALRAALNALDGAVLRVFGAGTAMNDPVLMQTLADAVRAGKRIRAVSQCEAGGLAPGAYAAGAPLWAAGVENGGAETPEAALIELWLN</sequence>
<reference evidence="3 4" key="1">
    <citation type="submission" date="2021-12" db="EMBL/GenBank/DDBJ databases">
        <title>Sinirhodobacter sp. WL0062 is a bacterium isolated from seawater.</title>
        <authorList>
            <person name="Wang L."/>
            <person name="He W."/>
            <person name="Zhang D.-F."/>
        </authorList>
    </citation>
    <scope>NUCLEOTIDE SEQUENCE [LARGE SCALE GENOMIC DNA]</scope>
    <source>
        <strain evidence="3 4">WL0062</strain>
    </source>
</reference>
<keyword evidence="3" id="KW-0378">Hydrolase</keyword>
<dbReference type="Pfam" id="PF00710">
    <property type="entry name" value="Asparaginase"/>
    <property type="match status" value="1"/>
</dbReference>
<proteinExistence type="predicted"/>
<dbReference type="Gene3D" id="3.40.50.40">
    <property type="match status" value="1"/>
</dbReference>
<dbReference type="EMBL" id="JAJUOS010000009">
    <property type="protein sequence ID" value="MCE5974303.1"/>
    <property type="molecule type" value="Genomic_DNA"/>
</dbReference>
<dbReference type="PIRSF" id="PIRSF500176">
    <property type="entry name" value="L_ASNase"/>
    <property type="match status" value="1"/>
</dbReference>
<dbReference type="Gene3D" id="3.40.50.1170">
    <property type="entry name" value="L-asparaginase, N-terminal domain"/>
    <property type="match status" value="1"/>
</dbReference>
<dbReference type="InterPro" id="IPR006034">
    <property type="entry name" value="Asparaginase/glutaminase-like"/>
</dbReference>
<evidence type="ECO:0000313" key="4">
    <source>
        <dbReference type="Proteomes" id="UP001521181"/>
    </source>
</evidence>
<name>A0ABS8YXV2_9RHOB</name>
<dbReference type="InterPro" id="IPR027474">
    <property type="entry name" value="L-asparaginase_N"/>
</dbReference>
<dbReference type="PIRSF" id="PIRSF001220">
    <property type="entry name" value="L-ASNase_gatD"/>
    <property type="match status" value="1"/>
</dbReference>
<evidence type="ECO:0000259" key="2">
    <source>
        <dbReference type="Pfam" id="PF17763"/>
    </source>
</evidence>